<evidence type="ECO:0000313" key="3">
    <source>
        <dbReference type="Proteomes" id="UP001054945"/>
    </source>
</evidence>
<dbReference type="Pfam" id="PF14529">
    <property type="entry name" value="Exo_endo_phos_2"/>
    <property type="match status" value="1"/>
</dbReference>
<dbReference type="PANTHER" id="PTHR33273">
    <property type="entry name" value="DOMAIN-CONTAINING PROTEIN, PUTATIVE-RELATED"/>
    <property type="match status" value="1"/>
</dbReference>
<gene>
    <name evidence="2" type="primary">pol_653</name>
    <name evidence="2" type="ORF">CEXT_94671</name>
</gene>
<dbReference type="GO" id="GO:0003964">
    <property type="term" value="F:RNA-directed DNA polymerase activity"/>
    <property type="evidence" value="ECO:0007669"/>
    <property type="project" value="UniProtKB-KW"/>
</dbReference>
<keyword evidence="2" id="KW-0695">RNA-directed DNA polymerase</keyword>
<dbReference type="PANTHER" id="PTHR33273:SF2">
    <property type="entry name" value="ENDONUCLEASE_EXONUCLEASE_PHOSPHATASE DOMAIN-CONTAINING PROTEIN"/>
    <property type="match status" value="1"/>
</dbReference>
<keyword evidence="2" id="KW-0548">Nucleotidyltransferase</keyword>
<evidence type="ECO:0000313" key="2">
    <source>
        <dbReference type="EMBL" id="GIX87229.1"/>
    </source>
</evidence>
<proteinExistence type="predicted"/>
<keyword evidence="3" id="KW-1185">Reference proteome</keyword>
<name>A0AAV4NS56_CAEEX</name>
<dbReference type="SUPFAM" id="SSF56219">
    <property type="entry name" value="DNase I-like"/>
    <property type="match status" value="1"/>
</dbReference>
<accession>A0AAV4NS56</accession>
<dbReference type="Gene3D" id="3.60.10.10">
    <property type="entry name" value="Endonuclease/exonuclease/phosphatase"/>
    <property type="match status" value="1"/>
</dbReference>
<reference evidence="2 3" key="1">
    <citation type="submission" date="2021-06" db="EMBL/GenBank/DDBJ databases">
        <title>Caerostris extrusa draft genome.</title>
        <authorList>
            <person name="Kono N."/>
            <person name="Arakawa K."/>
        </authorList>
    </citation>
    <scope>NUCLEOTIDE SEQUENCE [LARGE SCALE GENOMIC DNA]</scope>
</reference>
<dbReference type="Proteomes" id="UP001054945">
    <property type="component" value="Unassembled WGS sequence"/>
</dbReference>
<protein>
    <submittedName>
        <fullName evidence="2">RNA-directed DNA polymerase from mobile element jockey</fullName>
    </submittedName>
</protein>
<comment type="caution">
    <text evidence="2">The sequence shown here is derived from an EMBL/GenBank/DDBJ whole genome shotgun (WGS) entry which is preliminary data.</text>
</comment>
<sequence>MTGIEATIINLQPHVIVAGDFNARHTSWNNSHNLTRGNTLKKYIDSKPNTKIIAPTEYTHFNSKNPANNTIIDFALYKNIPFPTAATVKHELNSDHFPVLFDIALSETPHKNPHLVTTDWHNYNYILQHSNLNVINLINTDATDKAIANFTKTLYTAFDKSSKPKNFPLINKLPRNIKSEIKKRNYYYRRLWQRTKDPEIKRQFKAHHANIKKLLKTLNNKNWEDTTNSYTHNSTALWRKIKTLRNSSENIPPLNTTSGNMAISPAEKAESIADCWEKQFELNDMSDDISDNYIIHQNTLYFNSPIVPIITTPSPRKI</sequence>
<dbReference type="AlphaFoldDB" id="A0AAV4NS56"/>
<keyword evidence="2" id="KW-0808">Transferase</keyword>
<dbReference type="InterPro" id="IPR005135">
    <property type="entry name" value="Endo/exonuclease/phosphatase"/>
</dbReference>
<feature type="domain" description="Endonuclease/exonuclease/phosphatase" evidence="1">
    <location>
        <begin position="9"/>
        <end position="99"/>
    </location>
</feature>
<dbReference type="EMBL" id="BPLR01003663">
    <property type="protein sequence ID" value="GIX87229.1"/>
    <property type="molecule type" value="Genomic_DNA"/>
</dbReference>
<organism evidence="2 3">
    <name type="scientific">Caerostris extrusa</name>
    <name type="common">Bark spider</name>
    <name type="synonym">Caerostris bankana</name>
    <dbReference type="NCBI Taxonomy" id="172846"/>
    <lineage>
        <taxon>Eukaryota</taxon>
        <taxon>Metazoa</taxon>
        <taxon>Ecdysozoa</taxon>
        <taxon>Arthropoda</taxon>
        <taxon>Chelicerata</taxon>
        <taxon>Arachnida</taxon>
        <taxon>Araneae</taxon>
        <taxon>Araneomorphae</taxon>
        <taxon>Entelegynae</taxon>
        <taxon>Araneoidea</taxon>
        <taxon>Araneidae</taxon>
        <taxon>Caerostris</taxon>
    </lineage>
</organism>
<dbReference type="InterPro" id="IPR036691">
    <property type="entry name" value="Endo/exonu/phosph_ase_sf"/>
</dbReference>
<evidence type="ECO:0000259" key="1">
    <source>
        <dbReference type="Pfam" id="PF14529"/>
    </source>
</evidence>